<keyword evidence="1" id="KW-1133">Transmembrane helix</keyword>
<reference evidence="2 3" key="1">
    <citation type="journal article" date="2005" name="Science">
        <title>Comparative genomics of trypanosomatid parasitic protozoa.</title>
        <authorList>
            <person name="El-Sayed N.M."/>
            <person name="Myler P.J."/>
            <person name="Blandin G."/>
            <person name="Berriman M."/>
            <person name="Crabtree J."/>
            <person name="Aggarwal G."/>
            <person name="Caler E."/>
            <person name="Renauld H."/>
            <person name="Worthey E.A."/>
            <person name="Hertz-Fowler C."/>
            <person name="Ghedin E."/>
            <person name="Peacock C."/>
            <person name="Bartholomeu D.C."/>
            <person name="Haas B.J."/>
            <person name="Tran A.N."/>
            <person name="Wortman J.R."/>
            <person name="Alsmark U.C."/>
            <person name="Angiuoli S."/>
            <person name="Anupama A."/>
            <person name="Badger J."/>
            <person name="Bringaud F."/>
            <person name="Cadag E."/>
            <person name="Carlton J.M."/>
            <person name="Cerqueira G.C."/>
            <person name="Creasy T."/>
            <person name="Delcher A.L."/>
            <person name="Djikeng A."/>
            <person name="Embley T.M."/>
            <person name="Hauser C."/>
            <person name="Ivens A.C."/>
            <person name="Kummerfeld S.K."/>
            <person name="Pereira-Leal J.B."/>
            <person name="Nilsson D."/>
            <person name="Peterson J."/>
            <person name="Salzberg S.L."/>
            <person name="Shallom J."/>
            <person name="Silva J.C."/>
            <person name="Sundaram J."/>
            <person name="Westenberger S."/>
            <person name="White O."/>
            <person name="Melville S.E."/>
            <person name="Donelson J.E."/>
            <person name="Andersson B."/>
            <person name="Stuart K.D."/>
            <person name="Hall N."/>
        </authorList>
    </citation>
    <scope>NUCLEOTIDE SEQUENCE [LARGE SCALE GENOMIC DNA]</scope>
    <source>
        <strain evidence="2 3">927/4 GUTat10.1</strain>
    </source>
</reference>
<feature type="transmembrane region" description="Helical" evidence="1">
    <location>
        <begin position="137"/>
        <end position="155"/>
    </location>
</feature>
<dbReference type="AlphaFoldDB" id="Q38CP7"/>
<evidence type="ECO:0000313" key="2">
    <source>
        <dbReference type="EMBL" id="EAN77423.1"/>
    </source>
</evidence>
<dbReference type="VEuPathDB" id="TriTrypDB:Tb927.9.16950"/>
<name>Q38CP7_TRYB2</name>
<protein>
    <submittedName>
        <fullName evidence="2">Uncharacterized protein</fullName>
    </submittedName>
</protein>
<accession>Q38CP7</accession>
<evidence type="ECO:0000256" key="1">
    <source>
        <dbReference type="SAM" id="Phobius"/>
    </source>
</evidence>
<dbReference type="EMBL" id="CM000207">
    <property type="protein sequence ID" value="EAN77423.1"/>
    <property type="molecule type" value="Genomic_DNA"/>
</dbReference>
<feature type="transmembrane region" description="Helical" evidence="1">
    <location>
        <begin position="39"/>
        <end position="56"/>
    </location>
</feature>
<evidence type="ECO:0000313" key="3">
    <source>
        <dbReference type="Proteomes" id="UP000008524"/>
    </source>
</evidence>
<sequence length="156" mass="18174">MCYSDSYQVFYSMLSFHSLSSVVASAYNMATPLRLHTGPFSYLFFTIYLLVYDYAYCHARVVKLVRSIILSLSVCLYSVLSTIFLMCFVSLTLTILLTRWHLLHSWHFLILFMKPIWFSQTFFYINSVQGRKNIQSLLSLSLLLLSLLLILLLLLL</sequence>
<dbReference type="Proteomes" id="UP000008524">
    <property type="component" value="Chromosome 9"/>
</dbReference>
<dbReference type="PaxDb" id="5691-EAN77423"/>
<gene>
    <name evidence="2" type="ORF">Tb09.v1.0900</name>
</gene>
<dbReference type="RefSeq" id="XP_827753.1">
    <property type="nucleotide sequence ID" value="XM_822660.1"/>
</dbReference>
<dbReference type="GeneID" id="3661362"/>
<feature type="transmembrane region" description="Helical" evidence="1">
    <location>
        <begin position="68"/>
        <end position="97"/>
    </location>
</feature>
<feature type="transmembrane region" description="Helical" evidence="1">
    <location>
        <begin position="9"/>
        <end position="27"/>
    </location>
</feature>
<feature type="transmembrane region" description="Helical" evidence="1">
    <location>
        <begin position="103"/>
        <end position="125"/>
    </location>
</feature>
<proteinExistence type="predicted"/>
<organism evidence="2 3">
    <name type="scientific">Trypanosoma brucei brucei (strain 927/4 GUTat10.1)</name>
    <dbReference type="NCBI Taxonomy" id="185431"/>
    <lineage>
        <taxon>Eukaryota</taxon>
        <taxon>Discoba</taxon>
        <taxon>Euglenozoa</taxon>
        <taxon>Kinetoplastea</taxon>
        <taxon>Metakinetoplastina</taxon>
        <taxon>Trypanosomatida</taxon>
        <taxon>Trypanosomatidae</taxon>
        <taxon>Trypanosoma</taxon>
    </lineage>
</organism>
<keyword evidence="1" id="KW-0812">Transmembrane</keyword>
<dbReference type="InParanoid" id="Q38CP7"/>
<keyword evidence="3" id="KW-1185">Reference proteome</keyword>
<reference evidence="2 3" key="2">
    <citation type="journal article" date="2005" name="Science">
        <title>The genome of the African trypanosome Trypanosoma brucei.</title>
        <authorList>
            <person name="Berriman M."/>
            <person name="Ghedin E."/>
            <person name="Hertz-Fowler C."/>
            <person name="Blandin G."/>
            <person name="Renauld H."/>
            <person name="Bartholomeu D.C."/>
            <person name="Lennard N.J."/>
            <person name="Caler E."/>
            <person name="Hamlin N.E."/>
            <person name="Haas B."/>
            <person name="Bohme U."/>
            <person name="Hannick L."/>
            <person name="Aslett M.A."/>
            <person name="Shallom J."/>
            <person name="Marcello L."/>
            <person name="Hou L."/>
            <person name="Wickstead B."/>
            <person name="Alsmark U.C."/>
            <person name="Arrowsmith C."/>
            <person name="Atkin R.J."/>
            <person name="Barron A.J."/>
            <person name="Bringaud F."/>
            <person name="Brooks K."/>
            <person name="Carrington M."/>
            <person name="Cherevach I."/>
            <person name="Chillingworth T.J."/>
            <person name="Churcher C."/>
            <person name="Clark L.N."/>
            <person name="Corton C.H."/>
            <person name="Cronin A."/>
            <person name="Davies R.M."/>
            <person name="Doggett J."/>
            <person name="Djikeng A."/>
            <person name="Feldblyum T."/>
            <person name="Field M.C."/>
            <person name="Fraser A."/>
            <person name="Goodhead I."/>
            <person name="Hance Z."/>
            <person name="Harper D."/>
            <person name="Harris B.R."/>
            <person name="Hauser H."/>
            <person name="Hostetler J."/>
            <person name="Ivens A."/>
            <person name="Jagels K."/>
            <person name="Johnson D."/>
            <person name="Johnson J."/>
            <person name="Jones K."/>
            <person name="Kerhornou A.X."/>
            <person name="Koo H."/>
            <person name="Larke N."/>
            <person name="Landfear S."/>
            <person name="Larkin C."/>
            <person name="Leech V."/>
            <person name="Line A."/>
            <person name="Lord A."/>
            <person name="Macleod A."/>
            <person name="Mooney P.J."/>
            <person name="Moule S."/>
            <person name="Martin D.M."/>
            <person name="Morgan G.W."/>
            <person name="Mungall K."/>
            <person name="Norbertczak H."/>
            <person name="Ormond D."/>
            <person name="Pai G."/>
            <person name="Peacock C.S."/>
            <person name="Peterson J."/>
            <person name="Quail M.A."/>
            <person name="Rabbinowitsch E."/>
            <person name="Rajandream M.A."/>
            <person name="Reitter C."/>
            <person name="Salzberg S.L."/>
            <person name="Sanders M."/>
            <person name="Schobel S."/>
            <person name="Sharp S."/>
            <person name="Simmonds M."/>
            <person name="Simpson A.J."/>
            <person name="Tallon L."/>
            <person name="Turner C.M."/>
            <person name="Tait A."/>
            <person name="Tivey A.R."/>
            <person name="Van Aken S."/>
            <person name="Walker D."/>
            <person name="Wanless D."/>
            <person name="Wang S."/>
            <person name="White B."/>
            <person name="White O."/>
            <person name="Whitehead S."/>
            <person name="Woodward J."/>
            <person name="Wortman J."/>
            <person name="Adams M.D."/>
            <person name="Embley T.M."/>
            <person name="Gull K."/>
            <person name="Ullu E."/>
            <person name="Barry J.D."/>
            <person name="Fairlamb A.H."/>
            <person name="Opperdoes F."/>
            <person name="Barrell B.G."/>
            <person name="Donelson J.E."/>
            <person name="Hall N."/>
            <person name="Fraser C.M."/>
            <person name="Melville S.E."/>
            <person name="El-Sayed N.M."/>
        </authorList>
    </citation>
    <scope>NUCLEOTIDE SEQUENCE [LARGE SCALE GENOMIC DNA]</scope>
    <source>
        <strain evidence="2 3">927/4 GUTat10.1</strain>
    </source>
</reference>
<dbReference type="KEGG" id="tbr:Tb09.v1.0900"/>
<keyword evidence="1" id="KW-0472">Membrane</keyword>